<dbReference type="PROSITE" id="PS51012">
    <property type="entry name" value="ABC_TM2"/>
    <property type="match status" value="1"/>
</dbReference>
<dbReference type="InterPro" id="IPR013525">
    <property type="entry name" value="ABC2_TM"/>
</dbReference>
<feature type="region of interest" description="Disordered" evidence="7">
    <location>
        <begin position="1"/>
        <end position="26"/>
    </location>
</feature>
<dbReference type="PANTHER" id="PTHR43229:SF2">
    <property type="entry name" value="NODULATION PROTEIN J"/>
    <property type="match status" value="1"/>
</dbReference>
<dbReference type="Pfam" id="PF01061">
    <property type="entry name" value="ABC2_membrane"/>
    <property type="match status" value="1"/>
</dbReference>
<protein>
    <recommendedName>
        <fullName evidence="6">Transport permease protein</fullName>
    </recommendedName>
</protein>
<dbReference type="RefSeq" id="WP_184928171.1">
    <property type="nucleotide sequence ID" value="NZ_JACHMO010000001.1"/>
</dbReference>
<feature type="transmembrane region" description="Helical" evidence="6">
    <location>
        <begin position="59"/>
        <end position="85"/>
    </location>
</feature>
<keyword evidence="5" id="KW-0046">Antibiotic resistance</keyword>
<comment type="similarity">
    <text evidence="6">Belongs to the ABC-2 integral membrane protein family.</text>
</comment>
<sequence length="293" mass="31496">MNRESSTRAPRTDRSGTANPPSAQPGNGAGLLFRIIPPGLYAGRSHTLIERSYLVNKRAWMQVFSGFFEPLFFLFSLGFGLAQLVTTVEGPGGPMPYAAFVAPALLAASAMNGAVFEATFNLFFKFKYAKTYDAVLATPLGPVDIAVGEATWCLIRGGIYAGGFIAVMLGFGLIDSPWALLALPACLLVALGFAAIGMAAATYMRSWHDFDLVQLAVMPLFLFSGTFYPLSVYPGWIQAVVEWTPLYHAIELMRALTSGYVGWGALGHVAYFVVMACIGVVVAARRLGKLLLT</sequence>
<evidence type="ECO:0000256" key="2">
    <source>
        <dbReference type="ARBA" id="ARBA00022692"/>
    </source>
</evidence>
<evidence type="ECO:0000256" key="6">
    <source>
        <dbReference type="RuleBase" id="RU361157"/>
    </source>
</evidence>
<feature type="compositionally biased region" description="Basic and acidic residues" evidence="7">
    <location>
        <begin position="1"/>
        <end position="14"/>
    </location>
</feature>
<keyword evidence="6" id="KW-1003">Cell membrane</keyword>
<dbReference type="InterPro" id="IPR000412">
    <property type="entry name" value="ABC_2_transport"/>
</dbReference>
<dbReference type="InterPro" id="IPR051784">
    <property type="entry name" value="Nod_factor_ABC_transporter"/>
</dbReference>
<feature type="transmembrane region" description="Helical" evidence="6">
    <location>
        <begin position="153"/>
        <end position="174"/>
    </location>
</feature>
<keyword evidence="3 6" id="KW-1133">Transmembrane helix</keyword>
<feature type="transmembrane region" description="Helical" evidence="6">
    <location>
        <begin position="260"/>
        <end position="284"/>
    </location>
</feature>
<gene>
    <name evidence="9" type="ORF">F4560_008009</name>
</gene>
<proteinExistence type="inferred from homology"/>
<organism evidence="9 10">
    <name type="scientific">Saccharothrix ecbatanensis</name>
    <dbReference type="NCBI Taxonomy" id="1105145"/>
    <lineage>
        <taxon>Bacteria</taxon>
        <taxon>Bacillati</taxon>
        <taxon>Actinomycetota</taxon>
        <taxon>Actinomycetes</taxon>
        <taxon>Pseudonocardiales</taxon>
        <taxon>Pseudonocardiaceae</taxon>
        <taxon>Saccharothrix</taxon>
    </lineage>
</organism>
<comment type="caution">
    <text evidence="9">The sequence shown here is derived from an EMBL/GenBank/DDBJ whole genome shotgun (WGS) entry which is preliminary data.</text>
</comment>
<feature type="transmembrane region" description="Helical" evidence="6">
    <location>
        <begin position="97"/>
        <end position="124"/>
    </location>
</feature>
<feature type="domain" description="ABC transmembrane type-2" evidence="8">
    <location>
        <begin position="61"/>
        <end position="290"/>
    </location>
</feature>
<evidence type="ECO:0000256" key="5">
    <source>
        <dbReference type="ARBA" id="ARBA00023251"/>
    </source>
</evidence>
<keyword evidence="2 6" id="KW-0812">Transmembrane</keyword>
<keyword evidence="6" id="KW-0813">Transport</keyword>
<dbReference type="GO" id="GO:0140359">
    <property type="term" value="F:ABC-type transporter activity"/>
    <property type="evidence" value="ECO:0007669"/>
    <property type="project" value="InterPro"/>
</dbReference>
<dbReference type="PRINTS" id="PR00164">
    <property type="entry name" value="ABC2TRNSPORT"/>
</dbReference>
<dbReference type="GO" id="GO:0043190">
    <property type="term" value="C:ATP-binding cassette (ABC) transporter complex"/>
    <property type="evidence" value="ECO:0007669"/>
    <property type="project" value="InterPro"/>
</dbReference>
<evidence type="ECO:0000256" key="7">
    <source>
        <dbReference type="SAM" id="MobiDB-lite"/>
    </source>
</evidence>
<keyword evidence="10" id="KW-1185">Reference proteome</keyword>
<feature type="compositionally biased region" description="Polar residues" evidence="7">
    <location>
        <begin position="15"/>
        <end position="25"/>
    </location>
</feature>
<evidence type="ECO:0000313" key="9">
    <source>
        <dbReference type="EMBL" id="MBB5808241.1"/>
    </source>
</evidence>
<name>A0A7W9M5I9_9PSEU</name>
<dbReference type="PANTHER" id="PTHR43229">
    <property type="entry name" value="NODULATION PROTEIN J"/>
    <property type="match status" value="1"/>
</dbReference>
<dbReference type="GO" id="GO:0046677">
    <property type="term" value="P:response to antibiotic"/>
    <property type="evidence" value="ECO:0007669"/>
    <property type="project" value="UniProtKB-KW"/>
</dbReference>
<accession>A0A7W9M5I9</accession>
<dbReference type="PIRSF" id="PIRSF006648">
    <property type="entry name" value="DrrB"/>
    <property type="match status" value="1"/>
</dbReference>
<dbReference type="AlphaFoldDB" id="A0A7W9M5I9"/>
<evidence type="ECO:0000313" key="10">
    <source>
        <dbReference type="Proteomes" id="UP000552097"/>
    </source>
</evidence>
<evidence type="ECO:0000256" key="4">
    <source>
        <dbReference type="ARBA" id="ARBA00023136"/>
    </source>
</evidence>
<dbReference type="Proteomes" id="UP000552097">
    <property type="component" value="Unassembled WGS sequence"/>
</dbReference>
<dbReference type="InterPro" id="IPR047817">
    <property type="entry name" value="ABC2_TM_bact-type"/>
</dbReference>
<feature type="transmembrane region" description="Helical" evidence="6">
    <location>
        <begin position="215"/>
        <end position="236"/>
    </location>
</feature>
<dbReference type="EMBL" id="JACHMO010000001">
    <property type="protein sequence ID" value="MBB5808241.1"/>
    <property type="molecule type" value="Genomic_DNA"/>
</dbReference>
<evidence type="ECO:0000259" key="8">
    <source>
        <dbReference type="PROSITE" id="PS51012"/>
    </source>
</evidence>
<evidence type="ECO:0000256" key="3">
    <source>
        <dbReference type="ARBA" id="ARBA00022989"/>
    </source>
</evidence>
<evidence type="ECO:0000256" key="1">
    <source>
        <dbReference type="ARBA" id="ARBA00004141"/>
    </source>
</evidence>
<keyword evidence="4 6" id="KW-0472">Membrane</keyword>
<comment type="subcellular location">
    <subcellularLocation>
        <location evidence="6">Cell membrane</location>
        <topology evidence="6">Multi-pass membrane protein</topology>
    </subcellularLocation>
    <subcellularLocation>
        <location evidence="1">Membrane</location>
        <topology evidence="1">Multi-pass membrane protein</topology>
    </subcellularLocation>
</comment>
<feature type="transmembrane region" description="Helical" evidence="6">
    <location>
        <begin position="180"/>
        <end position="203"/>
    </location>
</feature>
<reference evidence="9 10" key="1">
    <citation type="submission" date="2020-08" db="EMBL/GenBank/DDBJ databases">
        <title>Sequencing the genomes of 1000 actinobacteria strains.</title>
        <authorList>
            <person name="Klenk H.-P."/>
        </authorList>
    </citation>
    <scope>NUCLEOTIDE SEQUENCE [LARGE SCALE GENOMIC DNA]</scope>
    <source>
        <strain evidence="9 10">DSM 45486</strain>
    </source>
</reference>